<feature type="active site" description="Proton donor" evidence="2">
    <location>
        <position position="40"/>
    </location>
</feature>
<dbReference type="EMBL" id="DTHJ01000095">
    <property type="protein sequence ID" value="HHS62890.1"/>
    <property type="molecule type" value="Genomic_DNA"/>
</dbReference>
<reference evidence="3" key="1">
    <citation type="journal article" date="2020" name="mSystems">
        <title>Genome- and Community-Level Interaction Insights into Carbon Utilization and Element Cycling Functions of Hydrothermarchaeota in Hydrothermal Sediment.</title>
        <authorList>
            <person name="Zhou Z."/>
            <person name="Liu Y."/>
            <person name="Xu W."/>
            <person name="Pan J."/>
            <person name="Luo Z.H."/>
            <person name="Li M."/>
        </authorList>
    </citation>
    <scope>NUCLEOTIDE SEQUENCE [LARGE SCALE GENOMIC DNA]</scope>
    <source>
        <strain evidence="3">SpSt-783</strain>
    </source>
</reference>
<feature type="short sequence motif" description="HXTX 1" evidence="2">
    <location>
        <begin position="40"/>
        <end position="43"/>
    </location>
</feature>
<name>A0A7C6AGY7_UNCW3</name>
<dbReference type="PANTHER" id="PTHR35561">
    <property type="entry name" value="RNA 2',3'-CYCLIC PHOSPHODIESTERASE"/>
    <property type="match status" value="1"/>
</dbReference>
<organism evidence="3">
    <name type="scientific">candidate division WOR-3 bacterium</name>
    <dbReference type="NCBI Taxonomy" id="2052148"/>
    <lineage>
        <taxon>Bacteria</taxon>
        <taxon>Bacteria division WOR-3</taxon>
    </lineage>
</organism>
<evidence type="ECO:0000313" key="3">
    <source>
        <dbReference type="EMBL" id="HHS62890.1"/>
    </source>
</evidence>
<dbReference type="EC" id="3.1.4.58" evidence="2"/>
<dbReference type="Gene3D" id="3.90.1140.10">
    <property type="entry name" value="Cyclic phosphodiesterase"/>
    <property type="match status" value="1"/>
</dbReference>
<dbReference type="PANTHER" id="PTHR35561:SF1">
    <property type="entry name" value="RNA 2',3'-CYCLIC PHOSPHODIESTERASE"/>
    <property type="match status" value="1"/>
</dbReference>
<dbReference type="AlphaFoldDB" id="A0A7C6AGY7"/>
<dbReference type="InterPro" id="IPR004175">
    <property type="entry name" value="RNA_CPDase"/>
</dbReference>
<evidence type="ECO:0000256" key="2">
    <source>
        <dbReference type="HAMAP-Rule" id="MF_01940"/>
    </source>
</evidence>
<evidence type="ECO:0000256" key="1">
    <source>
        <dbReference type="ARBA" id="ARBA00022801"/>
    </source>
</evidence>
<dbReference type="Pfam" id="PF13563">
    <property type="entry name" value="2_5_RNA_ligase2"/>
    <property type="match status" value="1"/>
</dbReference>
<comment type="function">
    <text evidence="2">Hydrolyzes RNA 2',3'-cyclic phosphodiester to an RNA 2'-phosphomonoester.</text>
</comment>
<dbReference type="GO" id="GO:0004113">
    <property type="term" value="F:2',3'-cyclic-nucleotide 3'-phosphodiesterase activity"/>
    <property type="evidence" value="ECO:0007669"/>
    <property type="project" value="InterPro"/>
</dbReference>
<dbReference type="InterPro" id="IPR009097">
    <property type="entry name" value="Cyclic_Pdiesterase"/>
</dbReference>
<dbReference type="SUPFAM" id="SSF55144">
    <property type="entry name" value="LigT-like"/>
    <property type="match status" value="1"/>
</dbReference>
<proteinExistence type="inferred from homology"/>
<accession>A0A7C6AGY7</accession>
<comment type="caution">
    <text evidence="3">The sequence shown here is derived from an EMBL/GenBank/DDBJ whole genome shotgun (WGS) entry which is preliminary data.</text>
</comment>
<comment type="similarity">
    <text evidence="2">Belongs to the 2H phosphoesterase superfamily. ThpR family.</text>
</comment>
<gene>
    <name evidence="3" type="primary">thpR</name>
    <name evidence="3" type="ORF">ENV70_04660</name>
</gene>
<protein>
    <recommendedName>
        <fullName evidence="2">RNA 2',3'-cyclic phosphodiesterase</fullName>
        <shortName evidence="2">RNA 2',3'-CPDase</shortName>
        <ecNumber evidence="2">3.1.4.58</ecNumber>
    </recommendedName>
</protein>
<keyword evidence="1 2" id="KW-0378">Hydrolase</keyword>
<sequence length="180" mass="20931">MRTFIAVEIPEKQKKMVWEFINKQKKKNLPIKWVEFENLHITLKFLGEIEEKKLSRILTVLSTISGRTKSFNLCLENFGCFPGIRNPRVVWVGVSQGGDEMIKLATEIEDNLNKIGFKKEEKKFHPHLTIGRIKAPCRVDDIINQTIKTEVFDVKEFILFKSTLLPSGPVYERLNKFPLL</sequence>
<comment type="catalytic activity">
    <reaction evidence="2">
        <text>a 3'-end 2',3'-cyclophospho-ribonucleotide-RNA + H2O = a 3'-end 2'-phospho-ribonucleotide-RNA + H(+)</text>
        <dbReference type="Rhea" id="RHEA:11828"/>
        <dbReference type="Rhea" id="RHEA-COMP:10464"/>
        <dbReference type="Rhea" id="RHEA-COMP:17353"/>
        <dbReference type="ChEBI" id="CHEBI:15377"/>
        <dbReference type="ChEBI" id="CHEBI:15378"/>
        <dbReference type="ChEBI" id="CHEBI:83064"/>
        <dbReference type="ChEBI" id="CHEBI:173113"/>
        <dbReference type="EC" id="3.1.4.58"/>
    </reaction>
</comment>
<dbReference type="NCBIfam" id="TIGR02258">
    <property type="entry name" value="2_5_ligase"/>
    <property type="match status" value="1"/>
</dbReference>
<dbReference type="HAMAP" id="MF_01940">
    <property type="entry name" value="RNA_CPDase"/>
    <property type="match status" value="1"/>
</dbReference>
<feature type="active site" description="Proton acceptor" evidence="2">
    <location>
        <position position="127"/>
    </location>
</feature>
<dbReference type="GO" id="GO:0008664">
    <property type="term" value="F:RNA 2',3'-cyclic 3'-phosphodiesterase activity"/>
    <property type="evidence" value="ECO:0007669"/>
    <property type="project" value="UniProtKB-EC"/>
</dbReference>
<feature type="short sequence motif" description="HXTX 2" evidence="2">
    <location>
        <begin position="127"/>
        <end position="130"/>
    </location>
</feature>